<evidence type="ECO:0000313" key="1">
    <source>
        <dbReference type="Ensembl" id="ENSMCSP00000000602.1"/>
    </source>
</evidence>
<dbReference type="AlphaFoldDB" id="A0A8C5T384"/>
<name>A0A8C5T384_9PASS</name>
<dbReference type="Ensembl" id="ENSMCST00000000619.1">
    <property type="protein sequence ID" value="ENSMCSP00000000602.1"/>
    <property type="gene ID" value="ENSMCSG00000000466.1"/>
</dbReference>
<accession>A0A8C5T384</accession>
<reference evidence="1" key="2">
    <citation type="submission" date="2025-09" db="UniProtKB">
        <authorList>
            <consortium name="Ensembl"/>
        </authorList>
    </citation>
    <scope>IDENTIFICATION</scope>
</reference>
<protein>
    <submittedName>
        <fullName evidence="1">Uncharacterized protein</fullName>
    </submittedName>
</protein>
<dbReference type="Proteomes" id="UP000694560">
    <property type="component" value="Unplaced"/>
</dbReference>
<evidence type="ECO:0000313" key="2">
    <source>
        <dbReference type="Proteomes" id="UP000694560"/>
    </source>
</evidence>
<keyword evidence="2" id="KW-1185">Reference proteome</keyword>
<reference evidence="1" key="1">
    <citation type="submission" date="2025-08" db="UniProtKB">
        <authorList>
            <consortium name="Ensembl"/>
        </authorList>
    </citation>
    <scope>IDENTIFICATION</scope>
</reference>
<proteinExistence type="predicted"/>
<sequence>MAVMQGSLEDPTRRGARPCVRSQLWHLCERETTFPAKSRVPGLWMCHQPLDGGPTPVCSVERPQGEVGPRAAPTCVPSALFERHRDKRRARCTWRGGGGLTPSSSSLQKLHPGPLRELASRVVPFRSTKLLVLLHHKVPVPPLSSHAFHGNFTSLRCSLLCSPRDCAGWSSLPWMAH</sequence>
<organism evidence="1 2">
    <name type="scientific">Malurus cyaneus samueli</name>
    <dbReference type="NCBI Taxonomy" id="2593467"/>
    <lineage>
        <taxon>Eukaryota</taxon>
        <taxon>Metazoa</taxon>
        <taxon>Chordata</taxon>
        <taxon>Craniata</taxon>
        <taxon>Vertebrata</taxon>
        <taxon>Euteleostomi</taxon>
        <taxon>Archelosauria</taxon>
        <taxon>Archosauria</taxon>
        <taxon>Dinosauria</taxon>
        <taxon>Saurischia</taxon>
        <taxon>Theropoda</taxon>
        <taxon>Coelurosauria</taxon>
        <taxon>Aves</taxon>
        <taxon>Neognathae</taxon>
        <taxon>Neoaves</taxon>
        <taxon>Telluraves</taxon>
        <taxon>Australaves</taxon>
        <taxon>Passeriformes</taxon>
        <taxon>Meliphagoidea</taxon>
        <taxon>Maluridae</taxon>
        <taxon>Malurus</taxon>
    </lineage>
</organism>